<evidence type="ECO:0000313" key="14">
    <source>
        <dbReference type="EMBL" id="GAC01792.1"/>
    </source>
</evidence>
<dbReference type="InterPro" id="IPR005829">
    <property type="entry name" value="Sugar_transporter_CS"/>
</dbReference>
<dbReference type="PROSITE" id="PS50850">
    <property type="entry name" value="MFS"/>
    <property type="match status" value="1"/>
</dbReference>
<comment type="function">
    <text evidence="9">May be a proton symporter involved in the uptake of osmolytes such as proline and glycine betaine.</text>
</comment>
<keyword evidence="7 12" id="KW-1133">Transmembrane helix</keyword>
<accession>K6X6W1</accession>
<evidence type="ECO:0000313" key="15">
    <source>
        <dbReference type="Proteomes" id="UP000035058"/>
    </source>
</evidence>
<evidence type="ECO:0000256" key="5">
    <source>
        <dbReference type="ARBA" id="ARBA00022692"/>
    </source>
</evidence>
<evidence type="ECO:0000256" key="4">
    <source>
        <dbReference type="ARBA" id="ARBA00022475"/>
    </source>
</evidence>
<dbReference type="SUPFAM" id="SSF103473">
    <property type="entry name" value="MFS general substrate transporter"/>
    <property type="match status" value="1"/>
</dbReference>
<dbReference type="Proteomes" id="UP000035058">
    <property type="component" value="Unassembled WGS sequence"/>
</dbReference>
<evidence type="ECO:0000256" key="9">
    <source>
        <dbReference type="ARBA" id="ARBA00037295"/>
    </source>
</evidence>
<dbReference type="PANTHER" id="PTHR43045">
    <property type="entry name" value="SHIKIMATE TRANSPORTER"/>
    <property type="match status" value="1"/>
</dbReference>
<evidence type="ECO:0000256" key="1">
    <source>
        <dbReference type="ARBA" id="ARBA00004651"/>
    </source>
</evidence>
<dbReference type="InterPro" id="IPR011701">
    <property type="entry name" value="MFS"/>
</dbReference>
<keyword evidence="4" id="KW-1003">Cell membrane</keyword>
<protein>
    <recommendedName>
        <fullName evidence="10">Putative proline/betaine transporter</fullName>
    </recommendedName>
</protein>
<feature type="transmembrane region" description="Helical" evidence="12">
    <location>
        <begin position="210"/>
        <end position="229"/>
    </location>
</feature>
<feature type="transmembrane region" description="Helical" evidence="12">
    <location>
        <begin position="37"/>
        <end position="58"/>
    </location>
</feature>
<dbReference type="Gene3D" id="1.20.1250.20">
    <property type="entry name" value="MFS general substrate transporter like domains"/>
    <property type="match status" value="2"/>
</dbReference>
<dbReference type="PROSITE" id="PS00217">
    <property type="entry name" value="SUGAR_TRANSPORT_2"/>
    <property type="match status" value="1"/>
</dbReference>
<feature type="transmembrane region" description="Helical" evidence="12">
    <location>
        <begin position="78"/>
        <end position="98"/>
    </location>
</feature>
<reference evidence="14 15" key="1">
    <citation type="submission" date="2012-08" db="EMBL/GenBank/DDBJ databases">
        <title>Whole genome shotgun sequence of Gordonia namibiensis NBRC 108229.</title>
        <authorList>
            <person name="Isaki-Nakamura S."/>
            <person name="Hosoyama A."/>
            <person name="Tsuchikane K."/>
            <person name="Katsumata H."/>
            <person name="Baba S."/>
            <person name="Yamazaki S."/>
            <person name="Fujita N."/>
        </authorList>
    </citation>
    <scope>NUCLEOTIDE SEQUENCE [LARGE SCALE GENOMIC DNA]</scope>
    <source>
        <strain evidence="14 15">NBRC 108229</strain>
    </source>
</reference>
<organism evidence="14 15">
    <name type="scientific">Gordonia namibiensis NBRC 108229</name>
    <dbReference type="NCBI Taxonomy" id="1208314"/>
    <lineage>
        <taxon>Bacteria</taxon>
        <taxon>Bacillati</taxon>
        <taxon>Actinomycetota</taxon>
        <taxon>Actinomycetes</taxon>
        <taxon>Mycobacteriales</taxon>
        <taxon>Gordoniaceae</taxon>
        <taxon>Gordonia</taxon>
    </lineage>
</organism>
<evidence type="ECO:0000256" key="12">
    <source>
        <dbReference type="SAM" id="Phobius"/>
    </source>
</evidence>
<evidence type="ECO:0000256" key="10">
    <source>
        <dbReference type="ARBA" id="ARBA00039918"/>
    </source>
</evidence>
<gene>
    <name evidence="14" type="ORF">GONAM_33_00370</name>
</gene>
<dbReference type="GO" id="GO:0015293">
    <property type="term" value="F:symporter activity"/>
    <property type="evidence" value="ECO:0007669"/>
    <property type="project" value="UniProtKB-KW"/>
</dbReference>
<feature type="transmembrane region" description="Helical" evidence="12">
    <location>
        <begin position="331"/>
        <end position="350"/>
    </location>
</feature>
<feature type="transmembrane region" description="Helical" evidence="12">
    <location>
        <begin position="356"/>
        <end position="375"/>
    </location>
</feature>
<feature type="transmembrane region" description="Helical" evidence="12">
    <location>
        <begin position="301"/>
        <end position="319"/>
    </location>
</feature>
<dbReference type="PANTHER" id="PTHR43045:SF1">
    <property type="entry name" value="SHIKIMATE TRANSPORTER"/>
    <property type="match status" value="1"/>
</dbReference>
<feature type="transmembrane region" description="Helical" evidence="12">
    <location>
        <begin position="110"/>
        <end position="128"/>
    </location>
</feature>
<comment type="similarity">
    <text evidence="2">Belongs to the major facilitator superfamily. Metabolite:H+ Symporter (MHS) family (TC 2.A.1.6) family.</text>
</comment>
<dbReference type="FunFam" id="1.20.1250.20:FF:000001">
    <property type="entry name" value="Dicarboxylate MFS transporter"/>
    <property type="match status" value="1"/>
</dbReference>
<keyword evidence="8 12" id="KW-0472">Membrane</keyword>
<evidence type="ECO:0000256" key="6">
    <source>
        <dbReference type="ARBA" id="ARBA00022847"/>
    </source>
</evidence>
<feature type="compositionally biased region" description="Polar residues" evidence="11">
    <location>
        <begin position="13"/>
        <end position="23"/>
    </location>
</feature>
<keyword evidence="3" id="KW-0813">Transport</keyword>
<dbReference type="CDD" id="cd17369">
    <property type="entry name" value="MFS_ShiA_like"/>
    <property type="match status" value="1"/>
</dbReference>
<evidence type="ECO:0000256" key="3">
    <source>
        <dbReference type="ARBA" id="ARBA00022448"/>
    </source>
</evidence>
<dbReference type="InterPro" id="IPR020846">
    <property type="entry name" value="MFS_dom"/>
</dbReference>
<dbReference type="GO" id="GO:0005886">
    <property type="term" value="C:plasma membrane"/>
    <property type="evidence" value="ECO:0007669"/>
    <property type="project" value="UniProtKB-SubCell"/>
</dbReference>
<evidence type="ECO:0000256" key="8">
    <source>
        <dbReference type="ARBA" id="ARBA00023136"/>
    </source>
</evidence>
<feature type="domain" description="Major facilitator superfamily (MFS) profile" evidence="13">
    <location>
        <begin position="37"/>
        <end position="446"/>
    </location>
</feature>
<feature type="transmembrane region" description="Helical" evidence="12">
    <location>
        <begin position="396"/>
        <end position="419"/>
    </location>
</feature>
<keyword evidence="6" id="KW-0769">Symport</keyword>
<feature type="transmembrane region" description="Helical" evidence="12">
    <location>
        <begin position="269"/>
        <end position="289"/>
    </location>
</feature>
<evidence type="ECO:0000256" key="2">
    <source>
        <dbReference type="ARBA" id="ARBA00008240"/>
    </source>
</evidence>
<dbReference type="InterPro" id="IPR036259">
    <property type="entry name" value="MFS_trans_sf"/>
</dbReference>
<comment type="subcellular location">
    <subcellularLocation>
        <location evidence="1">Cell membrane</location>
        <topology evidence="1">Multi-pass membrane protein</topology>
    </subcellularLocation>
</comment>
<feature type="transmembrane region" description="Helical" evidence="12">
    <location>
        <begin position="140"/>
        <end position="163"/>
    </location>
</feature>
<dbReference type="Pfam" id="PF00083">
    <property type="entry name" value="Sugar_tr"/>
    <property type="match status" value="1"/>
</dbReference>
<dbReference type="AlphaFoldDB" id="K6X6W1"/>
<evidence type="ECO:0000256" key="11">
    <source>
        <dbReference type="SAM" id="MobiDB-lite"/>
    </source>
</evidence>
<sequence length="481" mass="51085">MARRRYRKPVMASPQQTSASPTAHETDAERRKRLRTVVAASLLGTTVEWYDFFLYATAASLVFNQLFFPDQSSFVGTLLSFATFAVGFVVRPIGGVIFGHIGDRIGRKRTLAITMVMMGIATALMGVLPTAEAVGVVAPILLLLLRIVQGFALGGEWAGAVLLAVEHSPDRKRGLFGSIPQIGLALGLALGTGVFALLQVALDDDAFLTYGWRIAFLVSIVLVVIGFVVRLKVDETPAFAEVAELAQKSTAPIREVVLPPNTRNTVLGLLARWGEGSAFNTWGVFAIAYATSELDMEKVPVLVAVTIASLVMAVLLPVSGKLTDRYGAKPVYLAGMAAYGLSVYPVFALFGTENLVWFTVALVIVFGVIHALFYGAQGTLFASLYPTRVRYTGLSVVYQFSGIYASGLTPLILTALIGAASGSPWLAAGYLVLTAVISVVATSLIRRDDLHLTTGNDAEVEAAAKTAGDETAPTPAPIPVG</sequence>
<feature type="transmembrane region" description="Helical" evidence="12">
    <location>
        <begin position="175"/>
        <end position="198"/>
    </location>
</feature>
<keyword evidence="15" id="KW-1185">Reference proteome</keyword>
<comment type="caution">
    <text evidence="14">The sequence shown here is derived from an EMBL/GenBank/DDBJ whole genome shotgun (WGS) entry which is preliminary data.</text>
</comment>
<dbReference type="InterPro" id="IPR005828">
    <property type="entry name" value="MFS_sugar_transport-like"/>
</dbReference>
<proteinExistence type="inferred from homology"/>
<evidence type="ECO:0000259" key="13">
    <source>
        <dbReference type="PROSITE" id="PS50850"/>
    </source>
</evidence>
<evidence type="ECO:0000256" key="7">
    <source>
        <dbReference type="ARBA" id="ARBA00022989"/>
    </source>
</evidence>
<name>K6X6W1_9ACTN</name>
<feature type="transmembrane region" description="Helical" evidence="12">
    <location>
        <begin position="425"/>
        <end position="445"/>
    </location>
</feature>
<dbReference type="Pfam" id="PF07690">
    <property type="entry name" value="MFS_1"/>
    <property type="match status" value="1"/>
</dbReference>
<feature type="region of interest" description="Disordered" evidence="11">
    <location>
        <begin position="1"/>
        <end position="28"/>
    </location>
</feature>
<keyword evidence="5 12" id="KW-0812">Transmembrane</keyword>
<dbReference type="EMBL" id="BAHE01000033">
    <property type="protein sequence ID" value="GAC01792.1"/>
    <property type="molecule type" value="Genomic_DNA"/>
</dbReference>